<name>A0A087TVM8_STEMI</name>
<dbReference type="Proteomes" id="UP000054359">
    <property type="component" value="Unassembled WGS sequence"/>
</dbReference>
<keyword evidence="2" id="KW-1185">Reference proteome</keyword>
<dbReference type="AlphaFoldDB" id="A0A087TVM8"/>
<proteinExistence type="predicted"/>
<protein>
    <submittedName>
        <fullName evidence="1">Uncharacterized protein</fullName>
    </submittedName>
</protein>
<evidence type="ECO:0000313" key="2">
    <source>
        <dbReference type="Proteomes" id="UP000054359"/>
    </source>
</evidence>
<feature type="non-terminal residue" evidence="1">
    <location>
        <position position="79"/>
    </location>
</feature>
<sequence length="79" mass="9681">MTLMKKKAMKMEQKMMQRMMTMMMRKIRFSRINIHFPFITLCKHDFFSPLLTCTKSAHFVLKIFVMHFLKVIYLKVELM</sequence>
<gene>
    <name evidence="1" type="ORF">X975_25468</name>
</gene>
<accession>A0A087TVM8</accession>
<organism evidence="1 2">
    <name type="scientific">Stegodyphus mimosarum</name>
    <name type="common">African social velvet spider</name>
    <dbReference type="NCBI Taxonomy" id="407821"/>
    <lineage>
        <taxon>Eukaryota</taxon>
        <taxon>Metazoa</taxon>
        <taxon>Ecdysozoa</taxon>
        <taxon>Arthropoda</taxon>
        <taxon>Chelicerata</taxon>
        <taxon>Arachnida</taxon>
        <taxon>Araneae</taxon>
        <taxon>Araneomorphae</taxon>
        <taxon>Entelegynae</taxon>
        <taxon>Eresoidea</taxon>
        <taxon>Eresidae</taxon>
        <taxon>Stegodyphus</taxon>
    </lineage>
</organism>
<dbReference type="EMBL" id="KK116951">
    <property type="protein sequence ID" value="KFM69167.1"/>
    <property type="molecule type" value="Genomic_DNA"/>
</dbReference>
<evidence type="ECO:0000313" key="1">
    <source>
        <dbReference type="EMBL" id="KFM69167.1"/>
    </source>
</evidence>
<reference evidence="1 2" key="1">
    <citation type="submission" date="2013-11" db="EMBL/GenBank/DDBJ databases">
        <title>Genome sequencing of Stegodyphus mimosarum.</title>
        <authorList>
            <person name="Bechsgaard J."/>
        </authorList>
    </citation>
    <scope>NUCLEOTIDE SEQUENCE [LARGE SCALE GENOMIC DNA]</scope>
</reference>